<organism evidence="2 3">
    <name type="scientific">Porphyromonas levii</name>
    <dbReference type="NCBI Taxonomy" id="28114"/>
    <lineage>
        <taxon>Bacteria</taxon>
        <taxon>Pseudomonadati</taxon>
        <taxon>Bacteroidota</taxon>
        <taxon>Bacteroidia</taxon>
        <taxon>Bacteroidales</taxon>
        <taxon>Porphyromonadaceae</taxon>
        <taxon>Porphyromonas</taxon>
    </lineage>
</organism>
<dbReference type="InterPro" id="IPR006056">
    <property type="entry name" value="RidA"/>
</dbReference>
<sequence length="125" mass="13248">MKEIISTPNGPAAVGPYSQAVAANGLVFVSGQLGLDPKTGNFASEDVVGQAHQVFKNVMAILETKGLTLDNVVKTTLFLTDIADFAKVNEVYSEYFKAPYPARSAFQICALPKGGLVELEVIAAE</sequence>
<dbReference type="FunFam" id="3.30.1330.40:FF:000001">
    <property type="entry name" value="L-PSP family endoribonuclease"/>
    <property type="match status" value="1"/>
</dbReference>
<dbReference type="Pfam" id="PF01042">
    <property type="entry name" value="Ribonuc_L-PSP"/>
    <property type="match status" value="1"/>
</dbReference>
<dbReference type="GeneID" id="66796884"/>
<gene>
    <name evidence="2" type="ORF">E4P47_06610</name>
</gene>
<dbReference type="RefSeq" id="WP_018359277.1">
    <property type="nucleotide sequence ID" value="NZ_CP197400.1"/>
</dbReference>
<dbReference type="CDD" id="cd00448">
    <property type="entry name" value="YjgF_YER057c_UK114_family"/>
    <property type="match status" value="1"/>
</dbReference>
<reference evidence="2 3" key="1">
    <citation type="submission" date="2019-03" db="EMBL/GenBank/DDBJ databases">
        <title>Porphyromonas levii Isolated from the Uterus of Dairy Cows.</title>
        <authorList>
            <person name="Francis A.M."/>
        </authorList>
    </citation>
    <scope>NUCLEOTIDE SEQUENCE [LARGE SCALE GENOMIC DNA]</scope>
    <source>
        <strain evidence="2 3">AF5678</strain>
    </source>
</reference>
<evidence type="ECO:0000313" key="3">
    <source>
        <dbReference type="Proteomes" id="UP000297225"/>
    </source>
</evidence>
<name>A0A4Y8WQ82_9PORP</name>
<dbReference type="SUPFAM" id="SSF55298">
    <property type="entry name" value="YjgF-like"/>
    <property type="match status" value="1"/>
</dbReference>
<dbReference type="PANTHER" id="PTHR11803">
    <property type="entry name" value="2-IMINOBUTANOATE/2-IMINOPROPANOATE DEAMINASE RIDA"/>
    <property type="match status" value="1"/>
</dbReference>
<protein>
    <submittedName>
        <fullName evidence="2">RidA family protein</fullName>
    </submittedName>
</protein>
<dbReference type="OrthoDB" id="9803101at2"/>
<dbReference type="STRING" id="1122973.GCA_000379925_02046"/>
<dbReference type="EMBL" id="SPNC01000099">
    <property type="protein sequence ID" value="TFH94645.1"/>
    <property type="molecule type" value="Genomic_DNA"/>
</dbReference>
<comment type="caution">
    <text evidence="2">The sequence shown here is derived from an EMBL/GenBank/DDBJ whole genome shotgun (WGS) entry which is preliminary data.</text>
</comment>
<dbReference type="InterPro" id="IPR035959">
    <property type="entry name" value="RutC-like_sf"/>
</dbReference>
<dbReference type="Gene3D" id="3.30.1330.40">
    <property type="entry name" value="RutC-like"/>
    <property type="match status" value="1"/>
</dbReference>
<dbReference type="GO" id="GO:0005829">
    <property type="term" value="C:cytosol"/>
    <property type="evidence" value="ECO:0007669"/>
    <property type="project" value="TreeGrafter"/>
</dbReference>
<accession>A0A4Y8WQ82</accession>
<dbReference type="AlphaFoldDB" id="A0A4Y8WQ82"/>
<keyword evidence="3" id="KW-1185">Reference proteome</keyword>
<dbReference type="PANTHER" id="PTHR11803:SF39">
    <property type="entry name" value="2-IMINOBUTANOATE_2-IMINOPROPANOATE DEAMINASE"/>
    <property type="match status" value="1"/>
</dbReference>
<evidence type="ECO:0000313" key="2">
    <source>
        <dbReference type="EMBL" id="TFH94645.1"/>
    </source>
</evidence>
<proteinExistence type="inferred from homology"/>
<comment type="similarity">
    <text evidence="1">Belongs to the RutC family.</text>
</comment>
<dbReference type="NCBIfam" id="TIGR00004">
    <property type="entry name" value="Rid family detoxifying hydrolase"/>
    <property type="match status" value="1"/>
</dbReference>
<dbReference type="GO" id="GO:0019239">
    <property type="term" value="F:deaminase activity"/>
    <property type="evidence" value="ECO:0007669"/>
    <property type="project" value="TreeGrafter"/>
</dbReference>
<dbReference type="InterPro" id="IPR006175">
    <property type="entry name" value="YjgF/YER057c/UK114"/>
</dbReference>
<dbReference type="Proteomes" id="UP000297225">
    <property type="component" value="Unassembled WGS sequence"/>
</dbReference>
<evidence type="ECO:0000256" key="1">
    <source>
        <dbReference type="ARBA" id="ARBA00010552"/>
    </source>
</evidence>